<dbReference type="Proteomes" id="UP000029556">
    <property type="component" value="Unassembled WGS sequence"/>
</dbReference>
<evidence type="ECO:0000259" key="1">
    <source>
        <dbReference type="Pfam" id="PF10263"/>
    </source>
</evidence>
<dbReference type="GO" id="GO:0006974">
    <property type="term" value="P:DNA damage response"/>
    <property type="evidence" value="ECO:0007669"/>
    <property type="project" value="InterPro"/>
</dbReference>
<dbReference type="PANTHER" id="PTHR21220:SF0">
    <property type="entry name" value="DNA-DEPENDENT METALLOPROTEASE SPRTN"/>
    <property type="match status" value="1"/>
</dbReference>
<dbReference type="InterPro" id="IPR006640">
    <property type="entry name" value="SprT-like_domain"/>
</dbReference>
<dbReference type="GO" id="GO:0031593">
    <property type="term" value="F:polyubiquitin modification-dependent protein binding"/>
    <property type="evidence" value="ECO:0007669"/>
    <property type="project" value="TreeGrafter"/>
</dbReference>
<dbReference type="GO" id="GO:0003697">
    <property type="term" value="F:single-stranded DNA binding"/>
    <property type="evidence" value="ECO:0007669"/>
    <property type="project" value="InterPro"/>
</dbReference>
<dbReference type="GO" id="GO:0004222">
    <property type="term" value="F:metalloendopeptidase activity"/>
    <property type="evidence" value="ECO:0007669"/>
    <property type="project" value="InterPro"/>
</dbReference>
<proteinExistence type="predicted"/>
<organism evidence="2 3">
    <name type="scientific">Hoylesella buccalis DNF00853</name>
    <dbReference type="NCBI Taxonomy" id="1401074"/>
    <lineage>
        <taxon>Bacteria</taxon>
        <taxon>Pseudomonadati</taxon>
        <taxon>Bacteroidota</taxon>
        <taxon>Bacteroidia</taxon>
        <taxon>Bacteroidales</taxon>
        <taxon>Prevotellaceae</taxon>
        <taxon>Hoylesella</taxon>
    </lineage>
</organism>
<dbReference type="OrthoDB" id="1082254at2"/>
<dbReference type="InterPro" id="IPR044245">
    <property type="entry name" value="Spartan"/>
</dbReference>
<accession>A0A096BIU9</accession>
<dbReference type="Pfam" id="PF10263">
    <property type="entry name" value="SprT-like"/>
    <property type="match status" value="1"/>
</dbReference>
<dbReference type="PANTHER" id="PTHR21220">
    <property type="entry name" value="DNA-DEPENDENT METALLOPROTEASE SPRTN"/>
    <property type="match status" value="1"/>
</dbReference>
<feature type="domain" description="SprT-like" evidence="1">
    <location>
        <begin position="13"/>
        <end position="121"/>
    </location>
</feature>
<comment type="caution">
    <text evidence="2">The sequence shown here is derived from an EMBL/GenBank/DDBJ whole genome shotgun (WGS) entry which is preliminary data.</text>
</comment>
<name>A0A096BIU9_9BACT</name>
<dbReference type="AlphaFoldDB" id="A0A096BIU9"/>
<gene>
    <name evidence="2" type="ORF">HMPREF2137_11720</name>
</gene>
<protein>
    <recommendedName>
        <fullName evidence="1">SprT-like domain-containing protein</fullName>
    </recommendedName>
</protein>
<evidence type="ECO:0000313" key="2">
    <source>
        <dbReference type="EMBL" id="KGF33084.1"/>
    </source>
</evidence>
<evidence type="ECO:0000313" key="3">
    <source>
        <dbReference type="Proteomes" id="UP000029556"/>
    </source>
</evidence>
<sequence length="220" mass="25765">MNDTVVIDEAWLHASFDTFNRLYFDNALPRPRLSLSQSRTRLGSMSCKHKLTWKGYRPYHFAIHVSTYYHQTERQYQNVLLHEMIHYYIAYKGIADTSPHGKVFRQMMKNLNEKYGWEISVSSRMSEAKPASVHSSATPRLILLLEVRGRGHFVSVVNPKYASVMEHELQRLSEVKQHAWYLSTDAYFDNFSVVRSLRGRRITVETRNELIAKLTPLKQV</sequence>
<reference evidence="2 3" key="1">
    <citation type="submission" date="2014-07" db="EMBL/GenBank/DDBJ databases">
        <authorList>
            <person name="McCorrison J."/>
            <person name="Sanka R."/>
            <person name="Torralba M."/>
            <person name="Gillis M."/>
            <person name="Haft D.H."/>
            <person name="Methe B."/>
            <person name="Sutton G."/>
            <person name="Nelson K.E."/>
        </authorList>
    </citation>
    <scope>NUCLEOTIDE SEQUENCE [LARGE SCALE GENOMIC DNA]</scope>
    <source>
        <strain evidence="2 3">DNF00853</strain>
    </source>
</reference>
<dbReference type="RefSeq" id="WP_036874692.1">
    <property type="nucleotide sequence ID" value="NZ_JRNN01000095.1"/>
</dbReference>
<dbReference type="EMBL" id="JRNN01000095">
    <property type="protein sequence ID" value="KGF33084.1"/>
    <property type="molecule type" value="Genomic_DNA"/>
</dbReference>